<reference evidence="3 4" key="1">
    <citation type="journal article" date="2016" name="Nat. Commun.">
        <title>Thousands of microbial genomes shed light on interconnected biogeochemical processes in an aquifer system.</title>
        <authorList>
            <person name="Anantharaman K."/>
            <person name="Brown C.T."/>
            <person name="Hug L.A."/>
            <person name="Sharon I."/>
            <person name="Castelle C.J."/>
            <person name="Probst A.J."/>
            <person name="Thomas B.C."/>
            <person name="Singh A."/>
            <person name="Wilkins M.J."/>
            <person name="Karaoz U."/>
            <person name="Brodie E.L."/>
            <person name="Williams K.H."/>
            <person name="Hubbard S.S."/>
            <person name="Banfield J.F."/>
        </authorList>
    </citation>
    <scope>NUCLEOTIDE SEQUENCE [LARGE SCALE GENOMIC DNA]</scope>
</reference>
<feature type="transmembrane region" description="Helical" evidence="1">
    <location>
        <begin position="37"/>
        <end position="54"/>
    </location>
</feature>
<feature type="chain" id="PRO_5009584597" description="DUF5671 domain-containing protein" evidence="2">
    <location>
        <begin position="21"/>
        <end position="119"/>
    </location>
</feature>
<gene>
    <name evidence="3" type="ORF">A3A90_01355</name>
</gene>
<dbReference type="InterPro" id="IPR043993">
    <property type="entry name" value="T4SS_pilin"/>
</dbReference>
<feature type="signal peptide" evidence="2">
    <location>
        <begin position="1"/>
        <end position="20"/>
    </location>
</feature>
<accession>A0A1G2TWC3</accession>
<dbReference type="EMBL" id="MHWA01000014">
    <property type="protein sequence ID" value="OHB01473.1"/>
    <property type="molecule type" value="Genomic_DNA"/>
</dbReference>
<protein>
    <recommendedName>
        <fullName evidence="5">DUF5671 domain-containing protein</fullName>
    </recommendedName>
</protein>
<keyword evidence="2" id="KW-0732">Signal</keyword>
<name>A0A1G2TWC3_9BACT</name>
<dbReference type="Proteomes" id="UP000178404">
    <property type="component" value="Unassembled WGS sequence"/>
</dbReference>
<dbReference type="AlphaFoldDB" id="A0A1G2TWC3"/>
<organism evidence="3 4">
    <name type="scientific">Candidatus Zambryskibacteria bacterium RIFCSPLOWO2_01_FULL_35_19</name>
    <dbReference type="NCBI Taxonomy" id="1802757"/>
    <lineage>
        <taxon>Bacteria</taxon>
        <taxon>Candidatus Zambryskiibacteriota</taxon>
    </lineage>
</organism>
<evidence type="ECO:0008006" key="5">
    <source>
        <dbReference type="Google" id="ProtNLM"/>
    </source>
</evidence>
<sequence>MIKISKIIVILLFFPLFASAAGVIDLIDAASGIVSEVLIPLAFALALFYFFWGVAKYIRTSAGDEKGAEEGKKIMIWGIVGLFVAFSIWGIITFIQSELGIPEVENPAIPRDIITTKIY</sequence>
<evidence type="ECO:0000313" key="3">
    <source>
        <dbReference type="EMBL" id="OHB01473.1"/>
    </source>
</evidence>
<evidence type="ECO:0000313" key="4">
    <source>
        <dbReference type="Proteomes" id="UP000178404"/>
    </source>
</evidence>
<feature type="transmembrane region" description="Helical" evidence="1">
    <location>
        <begin position="74"/>
        <end position="95"/>
    </location>
</feature>
<evidence type="ECO:0000256" key="1">
    <source>
        <dbReference type="SAM" id="Phobius"/>
    </source>
</evidence>
<comment type="caution">
    <text evidence="3">The sequence shown here is derived from an EMBL/GenBank/DDBJ whole genome shotgun (WGS) entry which is preliminary data.</text>
</comment>
<keyword evidence="1" id="KW-0472">Membrane</keyword>
<evidence type="ECO:0000256" key="2">
    <source>
        <dbReference type="SAM" id="SignalP"/>
    </source>
</evidence>
<dbReference type="Pfam" id="PF18895">
    <property type="entry name" value="T4SS_pilin"/>
    <property type="match status" value="1"/>
</dbReference>
<keyword evidence="1" id="KW-0812">Transmembrane</keyword>
<keyword evidence="1" id="KW-1133">Transmembrane helix</keyword>
<proteinExistence type="predicted"/>